<dbReference type="EMBL" id="VYDO01000183">
    <property type="protein sequence ID" value="MYG38451.1"/>
    <property type="molecule type" value="Genomic_DNA"/>
</dbReference>
<organism evidence="2">
    <name type="scientific">Synechococcus sp. SB0676_bin_10</name>
    <dbReference type="NCBI Taxonomy" id="2604869"/>
    <lineage>
        <taxon>Bacteria</taxon>
        <taxon>Bacillati</taxon>
        <taxon>Cyanobacteriota</taxon>
        <taxon>Cyanophyceae</taxon>
        <taxon>Synechococcales</taxon>
        <taxon>Synechococcaceae</taxon>
        <taxon>Synechococcus</taxon>
    </lineage>
</organism>
<dbReference type="AlphaFoldDB" id="A0A6B1F648"/>
<protein>
    <submittedName>
        <fullName evidence="2">Uncharacterized protein</fullName>
    </submittedName>
</protein>
<evidence type="ECO:0000256" key="1">
    <source>
        <dbReference type="SAM" id="MobiDB-lite"/>
    </source>
</evidence>
<reference evidence="2" key="1">
    <citation type="submission" date="2019-09" db="EMBL/GenBank/DDBJ databases">
        <title>Characterisation of the sponge microbiome using genome-centric metagenomics.</title>
        <authorList>
            <person name="Engelberts J.P."/>
            <person name="Robbins S.J."/>
            <person name="De Goeij J.M."/>
            <person name="Aranda M."/>
            <person name="Bell S.C."/>
            <person name="Webster N.S."/>
        </authorList>
    </citation>
    <scope>NUCLEOTIDE SEQUENCE</scope>
    <source>
        <strain evidence="2">SB0676_bin_10</strain>
    </source>
</reference>
<sequence>MKPSLANIRRDASDVTAGGGHGTGVGDATVRLQRLSLELMLEPGPLLEPIEEALAQHGAPLRWAITACTALPGGQRWIRLEAVVLHGAP</sequence>
<comment type="caution">
    <text evidence="2">The sequence shown here is derived from an EMBL/GenBank/DDBJ whole genome shotgun (WGS) entry which is preliminary data.</text>
</comment>
<accession>A0A6B1F648</accession>
<evidence type="ECO:0000313" key="2">
    <source>
        <dbReference type="EMBL" id="MYG38451.1"/>
    </source>
</evidence>
<proteinExistence type="predicted"/>
<gene>
    <name evidence="2" type="ORF">F4162_05585</name>
</gene>
<name>A0A6B1F648_9SYNE</name>
<feature type="region of interest" description="Disordered" evidence="1">
    <location>
        <begin position="1"/>
        <end position="25"/>
    </location>
</feature>